<evidence type="ECO:0000313" key="1">
    <source>
        <dbReference type="EMBL" id="NRS91494.1"/>
    </source>
</evidence>
<dbReference type="EMBL" id="JABSNO010000003">
    <property type="protein sequence ID" value="NRS91494.1"/>
    <property type="molecule type" value="Genomic_DNA"/>
</dbReference>
<sequence>MIEKGIDIPIDDQKKVVEGDLVQFWTETWGHCGIVKSINPSDNTMELYSSFPSTNGYGIQKFEIPNNTFFVRLK</sequence>
<proteinExistence type="predicted"/>
<dbReference type="RefSeq" id="WP_173778121.1">
    <property type="nucleotide sequence ID" value="NZ_JABSNO010000003.1"/>
</dbReference>
<evidence type="ECO:0000313" key="2">
    <source>
        <dbReference type="Proteomes" id="UP000610746"/>
    </source>
</evidence>
<organism evidence="1 2">
    <name type="scientific">Frigoriflavimonas asaccharolytica</name>
    <dbReference type="NCBI Taxonomy" id="2735899"/>
    <lineage>
        <taxon>Bacteria</taxon>
        <taxon>Pseudomonadati</taxon>
        <taxon>Bacteroidota</taxon>
        <taxon>Flavobacteriia</taxon>
        <taxon>Flavobacteriales</taxon>
        <taxon>Weeksellaceae</taxon>
        <taxon>Frigoriflavimonas</taxon>
    </lineage>
</organism>
<keyword evidence="2" id="KW-1185">Reference proteome</keyword>
<name>A0A8J8G582_9FLAO</name>
<dbReference type="Proteomes" id="UP000610746">
    <property type="component" value="Unassembled WGS sequence"/>
</dbReference>
<reference evidence="1" key="1">
    <citation type="submission" date="2020-05" db="EMBL/GenBank/DDBJ databases">
        <title>Genomic Encyclopedia of Type Strains, Phase IV (KMG-V): Genome sequencing to study the core and pangenomes of soil and plant-associated prokaryotes.</title>
        <authorList>
            <person name="Whitman W."/>
        </authorList>
    </citation>
    <scope>NUCLEOTIDE SEQUENCE</scope>
    <source>
        <strain evidence="1">16F</strain>
    </source>
</reference>
<comment type="caution">
    <text evidence="1">The sequence shown here is derived from an EMBL/GenBank/DDBJ whole genome shotgun (WGS) entry which is preliminary data.</text>
</comment>
<accession>A0A8J8G582</accession>
<dbReference type="AlphaFoldDB" id="A0A8J8G582"/>
<gene>
    <name evidence="1" type="ORF">HNQ03_000561</name>
</gene>
<protein>
    <submittedName>
        <fullName evidence="1">Uncharacterized protein</fullName>
    </submittedName>
</protein>